<comment type="catalytic activity">
    <reaction evidence="1">
        <text>Release of any N-terminal amino acid, including proline, that is linked to proline, even from a dipeptide or tripeptide.</text>
        <dbReference type="EC" id="3.4.11.9"/>
    </reaction>
</comment>
<evidence type="ECO:0000256" key="7">
    <source>
        <dbReference type="ARBA" id="ARBA00022801"/>
    </source>
</evidence>
<feature type="domain" description="Creatinase N-terminal" evidence="9">
    <location>
        <begin position="10"/>
        <end position="139"/>
    </location>
</feature>
<sequence length="194" mass="21360">MDKADTTLKLARLRALMKERNVHVYNSHSSEYIAQCDARREFISGFTGSAGCAVVTETSAALATDGRYFNQAAQQLDDSWTLLKQGLQDVPTWQDWTAEQSAGGKVVAVDPTLITASAAKKLFEKILKNGGSKLLPLDENLVDSVWGEDRPARPLLPVKVLSERFAGKSVHTKLCELRAELAKKKSPGFFRHTV</sequence>
<evidence type="ECO:0000313" key="10">
    <source>
        <dbReference type="EMBL" id="KOS16803.1"/>
    </source>
</evidence>
<evidence type="ECO:0000259" key="9">
    <source>
        <dbReference type="Pfam" id="PF01321"/>
    </source>
</evidence>
<dbReference type="GO" id="GO:0006508">
    <property type="term" value="P:proteolysis"/>
    <property type="evidence" value="ECO:0007669"/>
    <property type="project" value="UniProtKB-KW"/>
</dbReference>
<protein>
    <recommendedName>
        <fullName evidence="3">Xaa-Pro aminopeptidase</fullName>
        <ecNumber evidence="3">3.4.11.9</ecNumber>
    </recommendedName>
</protein>
<dbReference type="GO" id="GO:0046872">
    <property type="term" value="F:metal ion binding"/>
    <property type="evidence" value="ECO:0007669"/>
    <property type="project" value="UniProtKB-KW"/>
</dbReference>
<comment type="similarity">
    <text evidence="2">Belongs to the peptidase M24B family.</text>
</comment>
<dbReference type="Proteomes" id="UP000053831">
    <property type="component" value="Unassembled WGS sequence"/>
</dbReference>
<evidence type="ECO:0000256" key="2">
    <source>
        <dbReference type="ARBA" id="ARBA00008766"/>
    </source>
</evidence>
<dbReference type="STRING" id="150374.A0A0N0RSU7"/>
<comment type="caution">
    <text evidence="10">The sequence shown here is derived from an EMBL/GenBank/DDBJ whole genome shotgun (WGS) entry which is preliminary data.</text>
</comment>
<accession>A0A0N0RSU7</accession>
<dbReference type="Pfam" id="PF01321">
    <property type="entry name" value="Creatinase_N"/>
    <property type="match status" value="1"/>
</dbReference>
<proteinExistence type="inferred from homology"/>
<organism evidence="10 11">
    <name type="scientific">Escovopsis weberi</name>
    <dbReference type="NCBI Taxonomy" id="150374"/>
    <lineage>
        <taxon>Eukaryota</taxon>
        <taxon>Fungi</taxon>
        <taxon>Dikarya</taxon>
        <taxon>Ascomycota</taxon>
        <taxon>Pezizomycotina</taxon>
        <taxon>Sordariomycetes</taxon>
        <taxon>Hypocreomycetidae</taxon>
        <taxon>Hypocreales</taxon>
        <taxon>Hypocreaceae</taxon>
        <taxon>Escovopsis</taxon>
    </lineage>
</organism>
<dbReference type="InterPro" id="IPR000587">
    <property type="entry name" value="Creatinase_N"/>
</dbReference>
<gene>
    <name evidence="10" type="ORF">ESCO_004581</name>
</gene>
<keyword evidence="6" id="KW-0479">Metal-binding</keyword>
<evidence type="ECO:0000256" key="1">
    <source>
        <dbReference type="ARBA" id="ARBA00001424"/>
    </source>
</evidence>
<evidence type="ECO:0000256" key="8">
    <source>
        <dbReference type="ARBA" id="ARBA00023049"/>
    </source>
</evidence>
<dbReference type="EMBL" id="LGSR01000029">
    <property type="protein sequence ID" value="KOS16803.1"/>
    <property type="molecule type" value="Genomic_DNA"/>
</dbReference>
<evidence type="ECO:0000256" key="3">
    <source>
        <dbReference type="ARBA" id="ARBA00012574"/>
    </source>
</evidence>
<evidence type="ECO:0000256" key="6">
    <source>
        <dbReference type="ARBA" id="ARBA00022723"/>
    </source>
</evidence>
<dbReference type="InterPro" id="IPR050422">
    <property type="entry name" value="X-Pro_aminopeptidase_P"/>
</dbReference>
<keyword evidence="5" id="KW-0645">Protease</keyword>
<dbReference type="AlphaFoldDB" id="A0A0N0RSU7"/>
<dbReference type="GO" id="GO:0008237">
    <property type="term" value="F:metallopeptidase activity"/>
    <property type="evidence" value="ECO:0007669"/>
    <property type="project" value="UniProtKB-KW"/>
</dbReference>
<keyword evidence="7" id="KW-0378">Hydrolase</keyword>
<dbReference type="PANTHER" id="PTHR43763">
    <property type="entry name" value="XAA-PRO AMINOPEPTIDASE 1"/>
    <property type="match status" value="1"/>
</dbReference>
<dbReference type="SUPFAM" id="SSF53092">
    <property type="entry name" value="Creatinase/prolidase N-terminal domain"/>
    <property type="match status" value="1"/>
</dbReference>
<evidence type="ECO:0000256" key="5">
    <source>
        <dbReference type="ARBA" id="ARBA00022670"/>
    </source>
</evidence>
<dbReference type="GO" id="GO:0004177">
    <property type="term" value="F:aminopeptidase activity"/>
    <property type="evidence" value="ECO:0007669"/>
    <property type="project" value="UniProtKB-KW"/>
</dbReference>
<keyword evidence="11" id="KW-1185">Reference proteome</keyword>
<dbReference type="OrthoDB" id="9995434at2759"/>
<dbReference type="EC" id="3.4.11.9" evidence="3"/>
<dbReference type="FunFam" id="3.40.350.10:FF:000003">
    <property type="entry name" value="Xaa-pro aminopeptidase P"/>
    <property type="match status" value="1"/>
</dbReference>
<keyword evidence="8" id="KW-0482">Metalloprotease</keyword>
<dbReference type="Gene3D" id="3.40.350.10">
    <property type="entry name" value="Creatinase/prolidase N-terminal domain"/>
    <property type="match status" value="2"/>
</dbReference>
<name>A0A0N0RSU7_ESCWE</name>
<reference evidence="10 11" key="1">
    <citation type="submission" date="2015-07" db="EMBL/GenBank/DDBJ databases">
        <title>The genome of the fungus Escovopsis weberi, a specialized disease agent of ant agriculture.</title>
        <authorList>
            <person name="de Man T.J."/>
            <person name="Stajich J.E."/>
            <person name="Kubicek C.P."/>
            <person name="Chenthamara K."/>
            <person name="Atanasova L."/>
            <person name="Druzhinina I.S."/>
            <person name="Birnbaum S."/>
            <person name="Barribeau S.M."/>
            <person name="Teiling C."/>
            <person name="Suen G."/>
            <person name="Currie C."/>
            <person name="Gerardo N.M."/>
        </authorList>
    </citation>
    <scope>NUCLEOTIDE SEQUENCE [LARGE SCALE GENOMIC DNA]</scope>
</reference>
<evidence type="ECO:0000256" key="4">
    <source>
        <dbReference type="ARBA" id="ARBA00022438"/>
    </source>
</evidence>
<dbReference type="InterPro" id="IPR029149">
    <property type="entry name" value="Creatin/AminoP/Spt16_N"/>
</dbReference>
<evidence type="ECO:0000313" key="11">
    <source>
        <dbReference type="Proteomes" id="UP000053831"/>
    </source>
</evidence>
<dbReference type="PANTHER" id="PTHR43763:SF6">
    <property type="entry name" value="XAA-PRO AMINOPEPTIDASE 1"/>
    <property type="match status" value="1"/>
</dbReference>
<keyword evidence="4 10" id="KW-0031">Aminopeptidase</keyword>